<evidence type="ECO:0000259" key="4">
    <source>
        <dbReference type="Pfam" id="PF13026"/>
    </source>
</evidence>
<dbReference type="SUPFAM" id="SSF53474">
    <property type="entry name" value="alpha/beta-Hydrolases"/>
    <property type="match status" value="1"/>
</dbReference>
<dbReference type="InterPro" id="IPR000073">
    <property type="entry name" value="AB_hydrolase_1"/>
</dbReference>
<comment type="caution">
    <text evidence="5">The sequence shown here is derived from an EMBL/GenBank/DDBJ whole genome shotgun (WGS) entry which is preliminary data.</text>
</comment>
<dbReference type="PANTHER" id="PTHR43265">
    <property type="entry name" value="ESTERASE ESTD"/>
    <property type="match status" value="1"/>
</dbReference>
<dbReference type="InterPro" id="IPR002471">
    <property type="entry name" value="Pept_S9_AS"/>
</dbReference>
<keyword evidence="6" id="KW-1185">Reference proteome</keyword>
<dbReference type="Proteomes" id="UP001605261">
    <property type="component" value="Unassembled WGS sequence"/>
</dbReference>
<dbReference type="InterPro" id="IPR029058">
    <property type="entry name" value="AB_hydrolase_fold"/>
</dbReference>
<organism evidence="5 6">
    <name type="scientific">Stenotrophomonas nematodicola</name>
    <dbReference type="NCBI Taxonomy" id="2656746"/>
    <lineage>
        <taxon>Bacteria</taxon>
        <taxon>Pseudomonadati</taxon>
        <taxon>Pseudomonadota</taxon>
        <taxon>Gammaproteobacteria</taxon>
        <taxon>Lysobacterales</taxon>
        <taxon>Lysobacteraceae</taxon>
        <taxon>Stenotrophomonas</taxon>
    </lineage>
</organism>
<accession>A0ABW7CY10</accession>
<reference evidence="5 6" key="1">
    <citation type="submission" date="2024-09" db="EMBL/GenBank/DDBJ databases">
        <authorList>
            <consortium name="All-Russian atlas of soil microorganisms"/>
            <consortium name="as a basis for the search for new antimicrobial producers and enzymes with unique properties"/>
            <person name="Sokolova E.A."/>
            <person name="Voronina E.N."/>
        </authorList>
    </citation>
    <scope>NUCLEOTIDE SEQUENCE [LARGE SCALE GENOMIC DNA]</scope>
    <source>
        <strain evidence="5 6">AF-22b-331.1</strain>
    </source>
</reference>
<evidence type="ECO:0000313" key="5">
    <source>
        <dbReference type="EMBL" id="MFG6108454.1"/>
    </source>
</evidence>
<feature type="domain" description="AB hydrolase-1" evidence="3">
    <location>
        <begin position="165"/>
        <end position="397"/>
    </location>
</feature>
<gene>
    <name evidence="5" type="ORF">ACEU0G_002394</name>
</gene>
<evidence type="ECO:0000256" key="1">
    <source>
        <dbReference type="ARBA" id="ARBA00022801"/>
    </source>
</evidence>
<dbReference type="EMBL" id="JBHGCJ010000002">
    <property type="protein sequence ID" value="MFG6108454.1"/>
    <property type="molecule type" value="Genomic_DNA"/>
</dbReference>
<dbReference type="Gene3D" id="3.10.450.590">
    <property type="match status" value="1"/>
</dbReference>
<protein>
    <submittedName>
        <fullName evidence="5">Alpha/beta fold hydrolase</fullName>
    </submittedName>
</protein>
<proteinExistence type="predicted"/>
<dbReference type="GO" id="GO:0016787">
    <property type="term" value="F:hydrolase activity"/>
    <property type="evidence" value="ECO:0007669"/>
    <property type="project" value="UniProtKB-KW"/>
</dbReference>
<dbReference type="PROSITE" id="PS00708">
    <property type="entry name" value="PRO_ENDOPEP_SER"/>
    <property type="match status" value="1"/>
</dbReference>
<keyword evidence="2" id="KW-0732">Signal</keyword>
<dbReference type="RefSeq" id="WP_394161648.1">
    <property type="nucleotide sequence ID" value="NZ_JBHGCJ010000002.1"/>
</dbReference>
<name>A0ABW7CY10_9GAMM</name>
<dbReference type="Gene3D" id="3.40.50.1820">
    <property type="entry name" value="alpha/beta hydrolase"/>
    <property type="match status" value="1"/>
</dbReference>
<dbReference type="PANTHER" id="PTHR43265:SF1">
    <property type="entry name" value="ESTERASE ESTD"/>
    <property type="match status" value="1"/>
</dbReference>
<dbReference type="InterPro" id="IPR053145">
    <property type="entry name" value="AB_hydrolase_Est10"/>
</dbReference>
<feature type="domain" description="DUF3887" evidence="4">
    <location>
        <begin position="30"/>
        <end position="116"/>
    </location>
</feature>
<feature type="signal peptide" evidence="2">
    <location>
        <begin position="1"/>
        <end position="22"/>
    </location>
</feature>
<evidence type="ECO:0000256" key="2">
    <source>
        <dbReference type="SAM" id="SignalP"/>
    </source>
</evidence>
<dbReference type="Pfam" id="PF13026">
    <property type="entry name" value="DUF3887"/>
    <property type="match status" value="1"/>
</dbReference>
<sequence length="432" mass="45392">MANLLRRSAALLLSTLALAASAATPPAQVATQLLDHLQAGDGAAAVAMFTPEMASAAPAPGLLALWRSFGEPRGRGAAEVISTSERPDVVTQPLQFAAGTVAATVVVDAQGRIAGLFFKPAEPAAPPVPADARYREVPLDIVTAGGPLPGLLARPHGGTAPLRAVVLVHGSGPQDRDETIGANRPFLDVARGLAAHGIAVLRYDKRTRVRPQAFSGDAYTMDDETTHDAVAAVATLAAQAGIDPRHVYVMGHSQGGMLAPRIARQSGKVAGLVLWAAPARSLLTLLPEQNRYLLGLDGRITPDEQAFLDTLDRQIAAARSDAPVAPADLPLRQPASYWRAFDAVDPVADARASPLPMLLLQGGRDFQVTETDWQLWQRGLSGRRNASFQHYPALNHLGIAGDGPGSLQEYSQPGHVLPALIDDVAAWIGAQP</sequence>
<evidence type="ECO:0000259" key="3">
    <source>
        <dbReference type="Pfam" id="PF12697"/>
    </source>
</evidence>
<dbReference type="InterPro" id="IPR024981">
    <property type="entry name" value="DUF3887"/>
</dbReference>
<keyword evidence="1 5" id="KW-0378">Hydrolase</keyword>
<evidence type="ECO:0000313" key="6">
    <source>
        <dbReference type="Proteomes" id="UP001605261"/>
    </source>
</evidence>
<feature type="chain" id="PRO_5045695049" evidence="2">
    <location>
        <begin position="23"/>
        <end position="432"/>
    </location>
</feature>
<dbReference type="Pfam" id="PF12697">
    <property type="entry name" value="Abhydrolase_6"/>
    <property type="match status" value="1"/>
</dbReference>